<accession>A0A6A5P4I5</accession>
<dbReference type="EMBL" id="WOCE01000011">
    <property type="protein sequence ID" value="KAE9604628.1"/>
    <property type="molecule type" value="Genomic_DNA"/>
</dbReference>
<sequence>MKMADAEPVLLNEVIVEILSWLPVKLLVQFSCVCKYWKSLLSDPHFIKLHLQKSSKYANLILTLTTPSARNRCVTSCSIGSFRQNPYIASEHGHLLLNCKYKVLGSCNGLVCLIGSTHEDKIGQHWVRFWNPAIRLKSRKSPFLQVDLRVNELGSTKFGFGYDKSSDTYKVVAVLCNRNAMEYSERTQVKVYTMGDNCWRDIQSFPAFPIIFRNGGRFMNGTLNWLAIRNYASGCDWDTVTIDQLVIVSLDLANETYTQLSLPVDLDEIPYVAPAIGVFGDCLCLFHDYQRTNFVVWQMKEFGVENSWTRFVNISYQHLRVGGRIKFFSLVPLCISENGDVLMMLNHNFELIIYYRADNRVERAKYHNRVWIDTKEHVQSLIMPY</sequence>
<dbReference type="PANTHER" id="PTHR31672:SF13">
    <property type="entry name" value="F-BOX PROTEIN CPR30-LIKE"/>
    <property type="match status" value="1"/>
</dbReference>
<evidence type="ECO:0000313" key="2">
    <source>
        <dbReference type="Proteomes" id="UP000447434"/>
    </source>
</evidence>
<dbReference type="InterPro" id="IPR017451">
    <property type="entry name" value="F-box-assoc_interact_dom"/>
</dbReference>
<comment type="caution">
    <text evidence="1">The sequence shown here is derived from an EMBL/GenBank/DDBJ whole genome shotgun (WGS) entry which is preliminary data.</text>
</comment>
<dbReference type="PANTHER" id="PTHR31672">
    <property type="entry name" value="BNACNNG10540D PROTEIN"/>
    <property type="match status" value="1"/>
</dbReference>
<proteinExistence type="predicted"/>
<reference evidence="2" key="1">
    <citation type="journal article" date="2020" name="Nat. Commun.">
        <title>Genome sequence of the cluster root forming white lupin.</title>
        <authorList>
            <person name="Hufnagel B."/>
            <person name="Marques A."/>
            <person name="Soriano A."/>
            <person name="Marques L."/>
            <person name="Divol F."/>
            <person name="Doumas P."/>
            <person name="Sallet E."/>
            <person name="Mancinotti D."/>
            <person name="Carrere S."/>
            <person name="Marande W."/>
            <person name="Arribat S."/>
            <person name="Keller J."/>
            <person name="Huneau C."/>
            <person name="Blein T."/>
            <person name="Aime D."/>
            <person name="Laguerre M."/>
            <person name="Taylor J."/>
            <person name="Schubert V."/>
            <person name="Nelson M."/>
            <person name="Geu-Flores F."/>
            <person name="Crespi M."/>
            <person name="Gallardo-Guerrero K."/>
            <person name="Delaux P.-M."/>
            <person name="Salse J."/>
            <person name="Berges H."/>
            <person name="Guyot R."/>
            <person name="Gouzy J."/>
            <person name="Peret B."/>
        </authorList>
    </citation>
    <scope>NUCLEOTIDE SEQUENCE [LARGE SCALE GENOMIC DNA]</scope>
    <source>
        <strain evidence="2">cv. Amiga</strain>
    </source>
</reference>
<name>A0A6A5P4I5_LUPAL</name>
<organism evidence="1 2">
    <name type="scientific">Lupinus albus</name>
    <name type="common">White lupine</name>
    <name type="synonym">Lupinus termis</name>
    <dbReference type="NCBI Taxonomy" id="3870"/>
    <lineage>
        <taxon>Eukaryota</taxon>
        <taxon>Viridiplantae</taxon>
        <taxon>Streptophyta</taxon>
        <taxon>Embryophyta</taxon>
        <taxon>Tracheophyta</taxon>
        <taxon>Spermatophyta</taxon>
        <taxon>Magnoliopsida</taxon>
        <taxon>eudicotyledons</taxon>
        <taxon>Gunneridae</taxon>
        <taxon>Pentapetalae</taxon>
        <taxon>rosids</taxon>
        <taxon>fabids</taxon>
        <taxon>Fabales</taxon>
        <taxon>Fabaceae</taxon>
        <taxon>Papilionoideae</taxon>
        <taxon>50 kb inversion clade</taxon>
        <taxon>genistoids sensu lato</taxon>
        <taxon>core genistoids</taxon>
        <taxon>Genisteae</taxon>
        <taxon>Lupinus</taxon>
    </lineage>
</organism>
<dbReference type="Pfam" id="PF12937">
    <property type="entry name" value="F-box-like"/>
    <property type="match status" value="1"/>
</dbReference>
<gene>
    <name evidence="1" type="ORF">Lalb_Chr11g0073821</name>
</gene>
<dbReference type="SMART" id="SM00256">
    <property type="entry name" value="FBOX"/>
    <property type="match status" value="1"/>
</dbReference>
<keyword evidence="2" id="KW-1185">Reference proteome</keyword>
<dbReference type="OrthoDB" id="591557at2759"/>
<dbReference type="CDD" id="cd22157">
    <property type="entry name" value="F-box_AtFBW1-like"/>
    <property type="match status" value="1"/>
</dbReference>
<dbReference type="AlphaFoldDB" id="A0A6A5P4I5"/>
<dbReference type="InterPro" id="IPR001810">
    <property type="entry name" value="F-box_dom"/>
</dbReference>
<dbReference type="InterPro" id="IPR036047">
    <property type="entry name" value="F-box-like_dom_sf"/>
</dbReference>
<dbReference type="InterPro" id="IPR006527">
    <property type="entry name" value="F-box-assoc_dom_typ1"/>
</dbReference>
<dbReference type="InterPro" id="IPR050796">
    <property type="entry name" value="SCF_F-box_component"/>
</dbReference>
<dbReference type="SUPFAM" id="SSF81383">
    <property type="entry name" value="F-box domain"/>
    <property type="match status" value="1"/>
</dbReference>
<dbReference type="Gene3D" id="1.20.1280.50">
    <property type="match status" value="1"/>
</dbReference>
<evidence type="ECO:0000313" key="1">
    <source>
        <dbReference type="EMBL" id="KAE9604628.1"/>
    </source>
</evidence>
<dbReference type="NCBIfam" id="TIGR01640">
    <property type="entry name" value="F_box_assoc_1"/>
    <property type="match status" value="1"/>
</dbReference>
<dbReference type="Proteomes" id="UP000447434">
    <property type="component" value="Chromosome 11"/>
</dbReference>
<dbReference type="Pfam" id="PF07734">
    <property type="entry name" value="FBA_1"/>
    <property type="match status" value="1"/>
</dbReference>
<protein>
    <submittedName>
        <fullName evidence="1">Putative F-box domain-containing protein</fullName>
    </submittedName>
</protein>